<gene>
    <name evidence="2" type="ORF">AMORRO_LOCUS14019</name>
</gene>
<feature type="compositionally biased region" description="Polar residues" evidence="1">
    <location>
        <begin position="27"/>
        <end position="43"/>
    </location>
</feature>
<proteinExistence type="predicted"/>
<dbReference type="OrthoDB" id="4726at2759"/>
<evidence type="ECO:0000256" key="1">
    <source>
        <dbReference type="SAM" id="MobiDB-lite"/>
    </source>
</evidence>
<dbReference type="Proteomes" id="UP000789342">
    <property type="component" value="Unassembled WGS sequence"/>
</dbReference>
<sequence length="93" mass="10043">TPKKTDSTDVQATMRRVREAQLRIANRLNTDGPTADNSPTSMNDVEMMDANNSPAADATVPRAVELDLEQGAEAGLEDVDQGLEKGTIPFKRS</sequence>
<dbReference type="EMBL" id="CAJVPV010026238">
    <property type="protein sequence ID" value="CAG8731052.1"/>
    <property type="molecule type" value="Genomic_DNA"/>
</dbReference>
<evidence type="ECO:0000313" key="2">
    <source>
        <dbReference type="EMBL" id="CAG8731052.1"/>
    </source>
</evidence>
<keyword evidence="3" id="KW-1185">Reference proteome</keyword>
<dbReference type="AlphaFoldDB" id="A0A9N9NHC5"/>
<organism evidence="2 3">
    <name type="scientific">Acaulospora morrowiae</name>
    <dbReference type="NCBI Taxonomy" id="94023"/>
    <lineage>
        <taxon>Eukaryota</taxon>
        <taxon>Fungi</taxon>
        <taxon>Fungi incertae sedis</taxon>
        <taxon>Mucoromycota</taxon>
        <taxon>Glomeromycotina</taxon>
        <taxon>Glomeromycetes</taxon>
        <taxon>Diversisporales</taxon>
        <taxon>Acaulosporaceae</taxon>
        <taxon>Acaulospora</taxon>
    </lineage>
</organism>
<feature type="region of interest" description="Disordered" evidence="1">
    <location>
        <begin position="26"/>
        <end position="60"/>
    </location>
</feature>
<accession>A0A9N9NHC5</accession>
<reference evidence="2" key="1">
    <citation type="submission" date="2021-06" db="EMBL/GenBank/DDBJ databases">
        <authorList>
            <person name="Kallberg Y."/>
            <person name="Tangrot J."/>
            <person name="Rosling A."/>
        </authorList>
    </citation>
    <scope>NUCLEOTIDE SEQUENCE</scope>
    <source>
        <strain evidence="2">CL551</strain>
    </source>
</reference>
<evidence type="ECO:0000313" key="3">
    <source>
        <dbReference type="Proteomes" id="UP000789342"/>
    </source>
</evidence>
<feature type="non-terminal residue" evidence="2">
    <location>
        <position position="1"/>
    </location>
</feature>
<protein>
    <submittedName>
        <fullName evidence="2">13622_t:CDS:1</fullName>
    </submittedName>
</protein>
<name>A0A9N9NHC5_9GLOM</name>
<comment type="caution">
    <text evidence="2">The sequence shown here is derived from an EMBL/GenBank/DDBJ whole genome shotgun (WGS) entry which is preliminary data.</text>
</comment>